<name>A0A1N6N1U6_9GAMM</name>
<feature type="binding site" description="in other chain" evidence="11">
    <location>
        <begin position="88"/>
        <end position="91"/>
    </location>
    <ligand>
        <name>phosphate</name>
        <dbReference type="ChEBI" id="CHEBI:43474"/>
        <note>ligand shared between dimeric partners</note>
    </ligand>
</feature>
<evidence type="ECO:0000256" key="1">
    <source>
        <dbReference type="ARBA" id="ARBA00010456"/>
    </source>
</evidence>
<evidence type="ECO:0000256" key="5">
    <source>
        <dbReference type="ARBA" id="ARBA00023950"/>
    </source>
</evidence>
<keyword evidence="2 11" id="KW-0328">Glycosyltransferase</keyword>
<feature type="domain" description="Nucleoside phosphorylase" evidence="12">
    <location>
        <begin position="16"/>
        <end position="224"/>
    </location>
</feature>
<comment type="catalytic activity">
    <reaction evidence="11">
        <text>a purine 2'-deoxy-D-ribonucleoside + phosphate = a purine nucleobase + 2-deoxy-alpha-D-ribose 1-phosphate</text>
        <dbReference type="Rhea" id="RHEA:36431"/>
        <dbReference type="ChEBI" id="CHEBI:26386"/>
        <dbReference type="ChEBI" id="CHEBI:43474"/>
        <dbReference type="ChEBI" id="CHEBI:57259"/>
        <dbReference type="ChEBI" id="CHEBI:142361"/>
        <dbReference type="EC" id="2.4.2.1"/>
    </reaction>
</comment>
<feature type="site" description="Important for catalytic activity" evidence="11">
    <location>
        <position position="218"/>
    </location>
</feature>
<sequence length="238" mass="25853">MATPHINAEMGDFADVVLMPGDPLRAKYIAATFLEDVRQVNDVRGMLGFTGTYKGRRISVMGHGMGIPSCSIYAKELITDFGVKKIIRIGSCGAVSEGVKIRDVVIGMGACTDSKVNRQRFKDHDFAAIADFDLIRNAVDAAKAKNINARVGNIFSVDLFYTPDPQMFDVMEKYGILGVEMEAAGIYGVAAEFGAKALAICTVSDHIRTGEQITAEERQTTFNDMIEIALESILLGDN</sequence>
<dbReference type="EMBL" id="NIBU01000009">
    <property type="protein sequence ID" value="PHM37215.1"/>
    <property type="molecule type" value="Genomic_DNA"/>
</dbReference>
<dbReference type="Gene3D" id="3.40.50.1580">
    <property type="entry name" value="Nucleoside phosphorylase domain"/>
    <property type="match status" value="1"/>
</dbReference>
<accession>A0A1N6N1U6</accession>
<dbReference type="NCBIfam" id="NF009914">
    <property type="entry name" value="PRK13374.1"/>
    <property type="match status" value="1"/>
</dbReference>
<keyword evidence="3 11" id="KW-0808">Transferase</keyword>
<feature type="binding site" description="in other chain" evidence="11">
    <location>
        <begin position="204"/>
        <end position="205"/>
    </location>
    <ligand>
        <name>a purine D-ribonucleoside</name>
        <dbReference type="ChEBI" id="CHEBI:142355"/>
        <note>ligand shared between dimeric partners</note>
    </ligand>
</feature>
<dbReference type="InterPro" id="IPR000845">
    <property type="entry name" value="Nucleoside_phosphorylase_d"/>
</dbReference>
<dbReference type="CDD" id="cd09006">
    <property type="entry name" value="PNP_EcPNPI-like"/>
    <property type="match status" value="1"/>
</dbReference>
<keyword evidence="16" id="KW-1185">Reference proteome</keyword>
<comment type="function">
    <text evidence="11">Catalyzes the reversible phosphorolytic breakdown of the N-glycosidic bond in the beta-(deoxy)ribonucleoside molecules, with the formation of the corresponding free purine bases and pentose-1-phosphate.</text>
</comment>
<gene>
    <name evidence="11 14" type="primary">deoD</name>
    <name evidence="13" type="ORF">Xinn_01182</name>
    <name evidence="14" type="ORF">XIS1_900039</name>
</gene>
<protein>
    <recommendedName>
        <fullName evidence="11">Purine nucleoside phosphorylase DeoD-type</fullName>
        <shortName evidence="11">PNP</shortName>
        <ecNumber evidence="11">2.4.2.1</ecNumber>
    </recommendedName>
</protein>
<dbReference type="HAMAP" id="MF_01627">
    <property type="entry name" value="Pur_nucleosid_phosp"/>
    <property type="match status" value="1"/>
</dbReference>
<dbReference type="RefSeq" id="WP_086954289.1">
    <property type="nucleotide sequence ID" value="NZ_CAWNQC010000292.1"/>
</dbReference>
<evidence type="ECO:0000256" key="7">
    <source>
        <dbReference type="ARBA" id="ARBA00050545"/>
    </source>
</evidence>
<feature type="binding site" evidence="11">
    <location>
        <position position="44"/>
    </location>
    <ligand>
        <name>phosphate</name>
        <dbReference type="ChEBI" id="CHEBI:43474"/>
        <note>ligand shared between dimeric partners</note>
    </ligand>
</feature>
<dbReference type="GO" id="GO:0005829">
    <property type="term" value="C:cytosol"/>
    <property type="evidence" value="ECO:0007669"/>
    <property type="project" value="TreeGrafter"/>
</dbReference>
<comment type="subunit">
    <text evidence="10 11">Homohexamer; trimer of homodimers.</text>
</comment>
<dbReference type="FunFam" id="3.40.50.1580:FF:000002">
    <property type="entry name" value="Purine nucleoside phosphorylase DeoD-type"/>
    <property type="match status" value="1"/>
</dbReference>
<dbReference type="InterPro" id="IPR004402">
    <property type="entry name" value="DeoD-type"/>
</dbReference>
<dbReference type="PROSITE" id="PS01232">
    <property type="entry name" value="PNP_UDP_1"/>
    <property type="match status" value="1"/>
</dbReference>
<feature type="binding site" description="in other chain" evidence="11">
    <location>
        <position position="25"/>
    </location>
    <ligand>
        <name>phosphate</name>
        <dbReference type="ChEBI" id="CHEBI:43474"/>
        <note>ligand shared between dimeric partners</note>
    </ligand>
</feature>
<evidence type="ECO:0000313" key="14">
    <source>
        <dbReference type="EMBL" id="SIP75004.1"/>
    </source>
</evidence>
<evidence type="ECO:0000256" key="11">
    <source>
        <dbReference type="HAMAP-Rule" id="MF_01627"/>
    </source>
</evidence>
<feature type="active site" description="Proton donor" evidence="11">
    <location>
        <position position="205"/>
    </location>
</feature>
<comment type="catalytic activity">
    <reaction evidence="11">
        <text>a purine D-ribonucleoside + phosphate = a purine nucleobase + alpha-D-ribose 1-phosphate</text>
        <dbReference type="Rhea" id="RHEA:19805"/>
        <dbReference type="ChEBI" id="CHEBI:26386"/>
        <dbReference type="ChEBI" id="CHEBI:43474"/>
        <dbReference type="ChEBI" id="CHEBI:57720"/>
        <dbReference type="ChEBI" id="CHEBI:142355"/>
        <dbReference type="EC" id="2.4.2.1"/>
    </reaction>
</comment>
<dbReference type="GO" id="GO:0004731">
    <property type="term" value="F:purine-nucleoside phosphorylase activity"/>
    <property type="evidence" value="ECO:0007669"/>
    <property type="project" value="UniProtKB-UniRule"/>
</dbReference>
<comment type="catalytic activity">
    <reaction evidence="4">
        <text>2'-deoxyguanosine + phosphate = 2-deoxy-alpha-D-ribose 1-phosphate + guanine</text>
        <dbReference type="Rhea" id="RHEA:27738"/>
        <dbReference type="ChEBI" id="CHEBI:16235"/>
        <dbReference type="ChEBI" id="CHEBI:17172"/>
        <dbReference type="ChEBI" id="CHEBI:43474"/>
        <dbReference type="ChEBI" id="CHEBI:57259"/>
        <dbReference type="EC" id="2.4.2.1"/>
    </reaction>
</comment>
<feature type="binding site" evidence="11">
    <location>
        <position position="5"/>
    </location>
    <ligand>
        <name>a purine D-ribonucleoside</name>
        <dbReference type="ChEBI" id="CHEBI:142355"/>
        <note>ligand shared between dimeric partners</note>
    </ligand>
</feature>
<comment type="similarity">
    <text evidence="1 11">Belongs to the PNP/UDP phosphorylase family.</text>
</comment>
<evidence type="ECO:0000256" key="10">
    <source>
        <dbReference type="ARBA" id="ARBA00062555"/>
    </source>
</evidence>
<reference evidence="15" key="2">
    <citation type="submission" date="2016-12" db="EMBL/GenBank/DDBJ databases">
        <authorList>
            <person name="Gaudriault S."/>
        </authorList>
    </citation>
    <scope>NUCLEOTIDE SEQUENCE [LARGE SCALE GENOMIC DNA]</scope>
    <source>
        <strain evidence="15">HGB1681 (deposited as PTA-6826 in the American Type Culture Collection)</strain>
    </source>
</reference>
<dbReference type="Proteomes" id="UP000196435">
    <property type="component" value="Unassembled WGS sequence"/>
</dbReference>
<evidence type="ECO:0000256" key="4">
    <source>
        <dbReference type="ARBA" id="ARBA00023929"/>
    </source>
</evidence>
<proteinExistence type="inferred from homology"/>
<comment type="catalytic activity">
    <reaction evidence="5">
        <text>2'-deoxyinosine + phosphate = 2-deoxy-alpha-D-ribose 1-phosphate + hypoxanthine</text>
        <dbReference type="Rhea" id="RHEA:27750"/>
        <dbReference type="ChEBI" id="CHEBI:17368"/>
        <dbReference type="ChEBI" id="CHEBI:28997"/>
        <dbReference type="ChEBI" id="CHEBI:43474"/>
        <dbReference type="ChEBI" id="CHEBI:57259"/>
        <dbReference type="EC" id="2.4.2.1"/>
    </reaction>
</comment>
<dbReference type="OrthoDB" id="9782889at2"/>
<dbReference type="NCBIfam" id="TIGR00107">
    <property type="entry name" value="deoD"/>
    <property type="match status" value="1"/>
</dbReference>
<evidence type="ECO:0000256" key="2">
    <source>
        <dbReference type="ARBA" id="ARBA00022676"/>
    </source>
</evidence>
<evidence type="ECO:0000259" key="12">
    <source>
        <dbReference type="Pfam" id="PF01048"/>
    </source>
</evidence>
<dbReference type="EMBL" id="FTLG01000237">
    <property type="protein sequence ID" value="SIP75004.1"/>
    <property type="molecule type" value="Genomic_DNA"/>
</dbReference>
<dbReference type="InterPro" id="IPR018016">
    <property type="entry name" value="Nucleoside_phosphorylase_CS"/>
</dbReference>
<evidence type="ECO:0000256" key="3">
    <source>
        <dbReference type="ARBA" id="ARBA00022679"/>
    </source>
</evidence>
<evidence type="ECO:0000256" key="9">
    <source>
        <dbReference type="ARBA" id="ARBA00052833"/>
    </source>
</evidence>
<comment type="catalytic activity">
    <reaction evidence="8">
        <text>adenosine + phosphate = alpha-D-ribose 1-phosphate + adenine</text>
        <dbReference type="Rhea" id="RHEA:27642"/>
        <dbReference type="ChEBI" id="CHEBI:16335"/>
        <dbReference type="ChEBI" id="CHEBI:16708"/>
        <dbReference type="ChEBI" id="CHEBI:43474"/>
        <dbReference type="ChEBI" id="CHEBI:57720"/>
        <dbReference type="EC" id="2.4.2.1"/>
    </reaction>
</comment>
<comment type="catalytic activity">
    <reaction evidence="7">
        <text>inosine + phosphate = alpha-D-ribose 1-phosphate + hypoxanthine</text>
        <dbReference type="Rhea" id="RHEA:27646"/>
        <dbReference type="ChEBI" id="CHEBI:17368"/>
        <dbReference type="ChEBI" id="CHEBI:17596"/>
        <dbReference type="ChEBI" id="CHEBI:43474"/>
        <dbReference type="ChEBI" id="CHEBI:57720"/>
        <dbReference type="EC" id="2.4.2.1"/>
    </reaction>
    <physiologicalReaction direction="left-to-right" evidence="7">
        <dbReference type="Rhea" id="RHEA:27647"/>
    </physiologicalReaction>
    <physiologicalReaction direction="right-to-left" evidence="7">
        <dbReference type="Rhea" id="RHEA:27648"/>
    </physiologicalReaction>
</comment>
<evidence type="ECO:0000313" key="13">
    <source>
        <dbReference type="EMBL" id="PHM37215.1"/>
    </source>
</evidence>
<evidence type="ECO:0000313" key="15">
    <source>
        <dbReference type="Proteomes" id="UP000196435"/>
    </source>
</evidence>
<dbReference type="PANTHER" id="PTHR43691:SF2">
    <property type="entry name" value="PURINE NUCLEOSIDE PHOSPHORYLASE DEOD-TYPE"/>
    <property type="match status" value="1"/>
</dbReference>
<reference evidence="13 16" key="3">
    <citation type="journal article" date="2017" name="Nat. Microbiol.">
        <title>Natural product diversity associated with the nematode symbionts Photorhabdus and Xenorhabdus.</title>
        <authorList>
            <person name="Tobias N.J."/>
            <person name="Wolff H."/>
            <person name="Djahanschiri B."/>
            <person name="Grundmann F."/>
            <person name="Kronenwerth M."/>
            <person name="Shi Y.M."/>
            <person name="Simonyi S."/>
            <person name="Grun P."/>
            <person name="Shapiro-Ilan D."/>
            <person name="Pidot S.J."/>
            <person name="Stinear T.P."/>
            <person name="Ebersberger I."/>
            <person name="Bode H.B."/>
        </authorList>
    </citation>
    <scope>NUCLEOTIDE SEQUENCE [LARGE SCALE GENOMIC DNA]</scope>
    <source>
        <strain evidence="13 16">DSM 16336</strain>
    </source>
</reference>
<dbReference type="Pfam" id="PF01048">
    <property type="entry name" value="PNP_UDP_1"/>
    <property type="match status" value="1"/>
</dbReference>
<feature type="binding site" description="in other chain" evidence="11">
    <location>
        <position position="21"/>
    </location>
    <ligand>
        <name>phosphate</name>
        <dbReference type="ChEBI" id="CHEBI:43474"/>
        <note>ligand shared between dimeric partners</note>
    </ligand>
</feature>
<dbReference type="Proteomes" id="UP000224871">
    <property type="component" value="Unassembled WGS sequence"/>
</dbReference>
<dbReference type="NCBIfam" id="NF004489">
    <property type="entry name" value="PRK05819.1"/>
    <property type="match status" value="1"/>
</dbReference>
<feature type="binding site" description="in other chain" evidence="11">
    <location>
        <begin position="180"/>
        <end position="182"/>
    </location>
    <ligand>
        <name>a purine D-ribonucleoside</name>
        <dbReference type="ChEBI" id="CHEBI:142355"/>
        <note>ligand shared between dimeric partners</note>
    </ligand>
</feature>
<organism evidence="14 15">
    <name type="scientific">Xenorhabdus innexi</name>
    <dbReference type="NCBI Taxonomy" id="290109"/>
    <lineage>
        <taxon>Bacteria</taxon>
        <taxon>Pseudomonadati</taxon>
        <taxon>Pseudomonadota</taxon>
        <taxon>Gammaproteobacteria</taxon>
        <taxon>Enterobacterales</taxon>
        <taxon>Morganellaceae</taxon>
        <taxon>Xenorhabdus</taxon>
    </lineage>
</organism>
<reference evidence="14" key="1">
    <citation type="submission" date="2016-12" db="EMBL/GenBank/DDBJ databases">
        <authorList>
            <person name="Song W.-J."/>
            <person name="Kurnit D.M."/>
        </authorList>
    </citation>
    <scope>NUCLEOTIDE SEQUENCE [LARGE SCALE GENOMIC DNA]</scope>
    <source>
        <strain evidence="14">HGB1681</strain>
    </source>
</reference>
<dbReference type="SUPFAM" id="SSF53167">
    <property type="entry name" value="Purine and uridine phosphorylases"/>
    <property type="match status" value="1"/>
</dbReference>
<dbReference type="AlphaFoldDB" id="A0A1N6N1U6"/>
<evidence type="ECO:0000256" key="8">
    <source>
        <dbReference type="ARBA" id="ARBA00051273"/>
    </source>
</evidence>
<comment type="catalytic activity">
    <reaction evidence="9">
        <text>2'-deoxyadenosine + phosphate = 2-deoxy-alpha-D-ribose 1-phosphate + adenine</text>
        <dbReference type="Rhea" id="RHEA:27742"/>
        <dbReference type="ChEBI" id="CHEBI:16708"/>
        <dbReference type="ChEBI" id="CHEBI:17256"/>
        <dbReference type="ChEBI" id="CHEBI:43474"/>
        <dbReference type="ChEBI" id="CHEBI:57259"/>
        <dbReference type="EC" id="2.4.2.1"/>
    </reaction>
</comment>
<evidence type="ECO:0000313" key="16">
    <source>
        <dbReference type="Proteomes" id="UP000224871"/>
    </source>
</evidence>
<dbReference type="GO" id="GO:0006152">
    <property type="term" value="P:purine nucleoside catabolic process"/>
    <property type="evidence" value="ECO:0007669"/>
    <property type="project" value="TreeGrafter"/>
</dbReference>
<dbReference type="PANTHER" id="PTHR43691">
    <property type="entry name" value="URIDINE PHOSPHORYLASE"/>
    <property type="match status" value="1"/>
</dbReference>
<evidence type="ECO:0000256" key="6">
    <source>
        <dbReference type="ARBA" id="ARBA00023970"/>
    </source>
</evidence>
<comment type="catalytic activity">
    <reaction evidence="6">
        <text>guanosine + phosphate = alpha-D-ribose 1-phosphate + guanine</text>
        <dbReference type="Rhea" id="RHEA:13233"/>
        <dbReference type="ChEBI" id="CHEBI:16235"/>
        <dbReference type="ChEBI" id="CHEBI:16750"/>
        <dbReference type="ChEBI" id="CHEBI:43474"/>
        <dbReference type="ChEBI" id="CHEBI:57720"/>
        <dbReference type="EC" id="2.4.2.1"/>
    </reaction>
</comment>
<dbReference type="InterPro" id="IPR035994">
    <property type="entry name" value="Nucleoside_phosphorylase_sf"/>
</dbReference>
<dbReference type="EC" id="2.4.2.1" evidence="11"/>